<dbReference type="AlphaFoldDB" id="A0A366DBD9"/>
<evidence type="ECO:0000256" key="6">
    <source>
        <dbReference type="ARBA" id="ARBA00022777"/>
    </source>
</evidence>
<evidence type="ECO:0000256" key="5">
    <source>
        <dbReference type="ARBA" id="ARBA00022741"/>
    </source>
</evidence>
<dbReference type="GO" id="GO:0016301">
    <property type="term" value="F:kinase activity"/>
    <property type="evidence" value="ECO:0007669"/>
    <property type="project" value="UniProtKB-KW"/>
</dbReference>
<dbReference type="Gene3D" id="3.30.70.560">
    <property type="entry name" value="7,8-Dihydro-6-hydroxymethylpterin-pyrophosphokinase HPPK"/>
    <property type="match status" value="1"/>
</dbReference>
<organism evidence="10 11">
    <name type="scientific">Nocardia puris</name>
    <dbReference type="NCBI Taxonomy" id="208602"/>
    <lineage>
        <taxon>Bacteria</taxon>
        <taxon>Bacillati</taxon>
        <taxon>Actinomycetota</taxon>
        <taxon>Actinomycetes</taxon>
        <taxon>Mycobacteriales</taxon>
        <taxon>Nocardiaceae</taxon>
        <taxon>Nocardia</taxon>
    </lineage>
</organism>
<dbReference type="PROSITE" id="PS00794">
    <property type="entry name" value="HPPK"/>
    <property type="match status" value="1"/>
</dbReference>
<dbReference type="GO" id="GO:0046656">
    <property type="term" value="P:folic acid biosynthetic process"/>
    <property type="evidence" value="ECO:0007669"/>
    <property type="project" value="UniProtKB-KW"/>
</dbReference>
<dbReference type="Pfam" id="PF01288">
    <property type="entry name" value="HPPK"/>
    <property type="match status" value="1"/>
</dbReference>
<dbReference type="InterPro" id="IPR000550">
    <property type="entry name" value="Hppk"/>
</dbReference>
<dbReference type="EC" id="2.7.6.3" evidence="3"/>
<keyword evidence="7" id="KW-0067">ATP-binding</keyword>
<keyword evidence="6 10" id="KW-0418">Kinase</keyword>
<keyword evidence="11" id="KW-1185">Reference proteome</keyword>
<dbReference type="UniPathway" id="UPA00077">
    <property type="reaction ID" value="UER00155"/>
</dbReference>
<evidence type="ECO:0000256" key="1">
    <source>
        <dbReference type="ARBA" id="ARBA00000198"/>
    </source>
</evidence>
<dbReference type="PANTHER" id="PTHR43071:SF1">
    <property type="entry name" value="2-AMINO-4-HYDROXY-6-HYDROXYMETHYLDIHYDROPTERIDINE PYROPHOSPHOKINASE"/>
    <property type="match status" value="1"/>
</dbReference>
<dbReference type="GO" id="GO:0005524">
    <property type="term" value="F:ATP binding"/>
    <property type="evidence" value="ECO:0007669"/>
    <property type="project" value="UniProtKB-KW"/>
</dbReference>
<comment type="pathway">
    <text evidence="2">Cofactor biosynthesis; tetrahydrofolate biosynthesis; 2-amino-4-hydroxy-6-hydroxymethyl-7,8-dihydropteridine diphosphate from 7,8-dihydroneopterin triphosphate: step 4/4.</text>
</comment>
<proteinExistence type="predicted"/>
<evidence type="ECO:0000256" key="4">
    <source>
        <dbReference type="ARBA" id="ARBA00022679"/>
    </source>
</evidence>
<gene>
    <name evidence="10" type="ORF">DFR74_11166</name>
</gene>
<keyword evidence="4" id="KW-0808">Transferase</keyword>
<dbReference type="Proteomes" id="UP000252586">
    <property type="component" value="Unassembled WGS sequence"/>
</dbReference>
<evidence type="ECO:0000256" key="3">
    <source>
        <dbReference type="ARBA" id="ARBA00013253"/>
    </source>
</evidence>
<feature type="domain" description="7,8-dihydro-6-hydroxymethylpterin-pyrophosphokinase" evidence="9">
    <location>
        <begin position="85"/>
        <end position="96"/>
    </location>
</feature>
<protein>
    <recommendedName>
        <fullName evidence="3">2-amino-4-hydroxy-6-hydroxymethyldihydropteridine diphosphokinase</fullName>
        <ecNumber evidence="3">2.7.6.3</ecNumber>
    </recommendedName>
</protein>
<dbReference type="EMBL" id="QNRE01000011">
    <property type="protein sequence ID" value="RBO87360.1"/>
    <property type="molecule type" value="Genomic_DNA"/>
</dbReference>
<dbReference type="PANTHER" id="PTHR43071">
    <property type="entry name" value="2-AMINO-4-HYDROXY-6-HYDROXYMETHYLDIHYDROPTERIDINE PYROPHOSPHOKINASE"/>
    <property type="match status" value="1"/>
</dbReference>
<evidence type="ECO:0000313" key="10">
    <source>
        <dbReference type="EMBL" id="RBO87360.1"/>
    </source>
</evidence>
<dbReference type="OrthoDB" id="9808041at2"/>
<dbReference type="RefSeq" id="WP_067513302.1">
    <property type="nucleotide sequence ID" value="NZ_CP107943.1"/>
</dbReference>
<evidence type="ECO:0000256" key="8">
    <source>
        <dbReference type="ARBA" id="ARBA00022909"/>
    </source>
</evidence>
<dbReference type="CDD" id="cd00483">
    <property type="entry name" value="HPPK"/>
    <property type="match status" value="1"/>
</dbReference>
<keyword evidence="5" id="KW-0547">Nucleotide-binding</keyword>
<reference evidence="10 11" key="1">
    <citation type="submission" date="2018-06" db="EMBL/GenBank/DDBJ databases">
        <title>Genomic Encyclopedia of Type Strains, Phase IV (KMG-IV): sequencing the most valuable type-strain genomes for metagenomic binning, comparative biology and taxonomic classification.</title>
        <authorList>
            <person name="Goeker M."/>
        </authorList>
    </citation>
    <scope>NUCLEOTIDE SEQUENCE [LARGE SCALE GENOMIC DNA]</scope>
    <source>
        <strain evidence="10 11">DSM 44599</strain>
    </source>
</reference>
<dbReference type="SUPFAM" id="SSF55083">
    <property type="entry name" value="6-hydroxymethyl-7,8-dihydropterin pyrophosphokinase, HPPK"/>
    <property type="match status" value="1"/>
</dbReference>
<comment type="caution">
    <text evidence="10">The sequence shown here is derived from an EMBL/GenBank/DDBJ whole genome shotgun (WGS) entry which is preliminary data.</text>
</comment>
<dbReference type="STRING" id="1210090.GCA_001613185_05850"/>
<dbReference type="GO" id="GO:0003848">
    <property type="term" value="F:2-amino-4-hydroxy-6-hydroxymethyldihydropteridine diphosphokinase activity"/>
    <property type="evidence" value="ECO:0007669"/>
    <property type="project" value="UniProtKB-EC"/>
</dbReference>
<keyword evidence="8" id="KW-0289">Folate biosynthesis</keyword>
<accession>A0A366DBD9</accession>
<dbReference type="NCBIfam" id="TIGR01498">
    <property type="entry name" value="folK"/>
    <property type="match status" value="1"/>
</dbReference>
<sequence>MSRAVLSIGSNMGDRLAQLRSVVAGLGERVVAVSPVYSTAPWGGVDQDDFLNAVVVAEDPALDGWGWLRLGQEFERAAHRVREVRWGARTLDVDVVTCAERGAPVVSADPELTLPHPQAHNRAFVLIPWLDVDPGAHLAADGADRPIRDWLAALDPAERAGVHRTEFELREVPERGDRVRARRGPAGRPA</sequence>
<evidence type="ECO:0000256" key="7">
    <source>
        <dbReference type="ARBA" id="ARBA00022840"/>
    </source>
</evidence>
<dbReference type="GO" id="GO:0046654">
    <property type="term" value="P:tetrahydrofolate biosynthetic process"/>
    <property type="evidence" value="ECO:0007669"/>
    <property type="project" value="UniProtKB-UniPathway"/>
</dbReference>
<name>A0A366DBD9_9NOCA</name>
<evidence type="ECO:0000313" key="11">
    <source>
        <dbReference type="Proteomes" id="UP000252586"/>
    </source>
</evidence>
<dbReference type="InterPro" id="IPR035907">
    <property type="entry name" value="Hppk_sf"/>
</dbReference>
<evidence type="ECO:0000259" key="9">
    <source>
        <dbReference type="PROSITE" id="PS00794"/>
    </source>
</evidence>
<comment type="catalytic activity">
    <reaction evidence="1">
        <text>6-hydroxymethyl-7,8-dihydropterin + ATP = (7,8-dihydropterin-6-yl)methyl diphosphate + AMP + H(+)</text>
        <dbReference type="Rhea" id="RHEA:11412"/>
        <dbReference type="ChEBI" id="CHEBI:15378"/>
        <dbReference type="ChEBI" id="CHEBI:30616"/>
        <dbReference type="ChEBI" id="CHEBI:44841"/>
        <dbReference type="ChEBI" id="CHEBI:72950"/>
        <dbReference type="ChEBI" id="CHEBI:456215"/>
        <dbReference type="EC" id="2.7.6.3"/>
    </reaction>
</comment>
<evidence type="ECO:0000256" key="2">
    <source>
        <dbReference type="ARBA" id="ARBA00005051"/>
    </source>
</evidence>